<dbReference type="InterPro" id="IPR003779">
    <property type="entry name" value="CMD-like"/>
</dbReference>
<protein>
    <recommendedName>
        <fullName evidence="1">Carboxymuconolactone decarboxylase-like domain-containing protein</fullName>
    </recommendedName>
</protein>
<organism evidence="2 3">
    <name type="scientific">Pollutimonas nitritireducens</name>
    <dbReference type="NCBI Taxonomy" id="2045209"/>
    <lineage>
        <taxon>Bacteria</taxon>
        <taxon>Pseudomonadati</taxon>
        <taxon>Pseudomonadota</taxon>
        <taxon>Betaproteobacteria</taxon>
        <taxon>Burkholderiales</taxon>
        <taxon>Alcaligenaceae</taxon>
        <taxon>Pollutimonas</taxon>
    </lineage>
</organism>
<name>A0A2N4ULP2_9BURK</name>
<dbReference type="Proteomes" id="UP000234328">
    <property type="component" value="Unassembled WGS sequence"/>
</dbReference>
<proteinExistence type="predicted"/>
<feature type="domain" description="Carboxymuconolactone decarboxylase-like" evidence="1">
    <location>
        <begin position="12"/>
        <end position="56"/>
    </location>
</feature>
<evidence type="ECO:0000259" key="1">
    <source>
        <dbReference type="Pfam" id="PF02627"/>
    </source>
</evidence>
<dbReference type="OrthoDB" id="9801997at2"/>
<reference evidence="2 3" key="1">
    <citation type="submission" date="2017-10" db="EMBL/GenBank/DDBJ databases">
        <title>Two draft genome sequences of Pusillimonas sp. strains isolated from a nitrate- and radionuclide-contaminated groundwater in Russia.</title>
        <authorList>
            <person name="Grouzdev D.S."/>
            <person name="Tourova T.P."/>
            <person name="Goeva M.A."/>
            <person name="Babich T.L."/>
            <person name="Sokolova D.S."/>
            <person name="Abdullin R."/>
            <person name="Poltaraus A.B."/>
            <person name="Toshchakov S.V."/>
            <person name="Nazina T.N."/>
        </authorList>
    </citation>
    <scope>NUCLEOTIDE SEQUENCE [LARGE SCALE GENOMIC DNA]</scope>
    <source>
        <strain evidence="2 3">JR1/69-2-13</strain>
    </source>
</reference>
<dbReference type="SUPFAM" id="SSF69118">
    <property type="entry name" value="AhpD-like"/>
    <property type="match status" value="1"/>
</dbReference>
<dbReference type="NCBIfam" id="TIGR00778">
    <property type="entry name" value="ahpD_dom"/>
    <property type="match status" value="1"/>
</dbReference>
<evidence type="ECO:0000313" key="2">
    <source>
        <dbReference type="EMBL" id="PLC55944.1"/>
    </source>
</evidence>
<dbReference type="Gene3D" id="1.20.1290.10">
    <property type="entry name" value="AhpD-like"/>
    <property type="match status" value="1"/>
</dbReference>
<dbReference type="InterPro" id="IPR004675">
    <property type="entry name" value="AhpD_core"/>
</dbReference>
<dbReference type="AlphaFoldDB" id="A0A2N4ULP2"/>
<dbReference type="GO" id="GO:0051920">
    <property type="term" value="F:peroxiredoxin activity"/>
    <property type="evidence" value="ECO:0007669"/>
    <property type="project" value="InterPro"/>
</dbReference>
<sequence>MEPRLNYAAASPEAMKAMMALEGTVRKLGIEQPLIELIKLRAPQINGCAFCVDMHTI</sequence>
<comment type="caution">
    <text evidence="2">The sequence shown here is derived from an EMBL/GenBank/DDBJ whole genome shotgun (WGS) entry which is preliminary data.</text>
</comment>
<keyword evidence="3" id="KW-1185">Reference proteome</keyword>
<dbReference type="Pfam" id="PF02627">
    <property type="entry name" value="CMD"/>
    <property type="match status" value="1"/>
</dbReference>
<accession>A0A2N4ULP2</accession>
<gene>
    <name evidence="2" type="ORF">CR155_01845</name>
</gene>
<dbReference type="InterPro" id="IPR029032">
    <property type="entry name" value="AhpD-like"/>
</dbReference>
<evidence type="ECO:0000313" key="3">
    <source>
        <dbReference type="Proteomes" id="UP000234328"/>
    </source>
</evidence>
<dbReference type="EMBL" id="PDNV01000001">
    <property type="protein sequence ID" value="PLC55944.1"/>
    <property type="molecule type" value="Genomic_DNA"/>
</dbReference>